<evidence type="ECO:0000313" key="4">
    <source>
        <dbReference type="Proteomes" id="UP000549343"/>
    </source>
</evidence>
<dbReference type="SUPFAM" id="SSF52540">
    <property type="entry name" value="P-loop containing nucleoside triphosphate hydrolases"/>
    <property type="match status" value="1"/>
</dbReference>
<comment type="caution">
    <text evidence="3">The sequence shown here is derived from an EMBL/GenBank/DDBJ whole genome shotgun (WGS) entry which is preliminary data.</text>
</comment>
<sequence>MGDSGTVGDRLRRARRRRFVGRGGEIELFRGALSDGAFAVLFMHGPGGVGKSALLGEMAEAARQAGVTPVLVDARTVTPEASAFLRAVEAPGAGRYAVLVDTYEMLAPLDDWVREQFVPGLPADTVVVLAGRDAPSARWIADAGWHELLRVVSVRNLSPSETRDYLSIEGVPESLHERMLELAHGHPLTLALLVDMVQRQEEVPGALRAAPDIVRALLARLVDQVPGPGHAEALQICAHARFTTEELLRGMLGDDAGTLFHWLRTLSFVEEREFGLFPHDVVRDILDADLRWRDPDGYAGLHRRLRGHFVERARRSADDERVRHQTVADIMFLSRDHPIVKGYWRLTGLGQLSATGLRPGDAETVLAMTRELQGEEQAACAAQWIERQPAAFGVFRDGTGEPFGAAAYVELSEDGIGDDPGARAMWEHVLRHGPPRPGESVMAWRFFVDTEPGARPTRSETMIRLWHGQEIITGARKAWDLVAVPSEREYWDPLLSFFDFHHAPEAAFRIGGHRYDVYAHDWRVLGVDEWLALTAERELGAPVTAASAPELVLSQPEFADAVRGALRDLHRADRLAGNPLLRSRLVRGADDPAGELRRLIEEAAATLRDDPREESLHRVADRTFLRPAPTQERAAEMLGLPFSTYRRHRNRAVERIAGWLWERELYGGNGHQVDG</sequence>
<organism evidence="3 4">
    <name type="scientific">Actinomadura livida</name>
    <dbReference type="NCBI Taxonomy" id="79909"/>
    <lineage>
        <taxon>Bacteria</taxon>
        <taxon>Bacillati</taxon>
        <taxon>Actinomycetota</taxon>
        <taxon>Actinomycetes</taxon>
        <taxon>Streptosporangiales</taxon>
        <taxon>Thermomonosporaceae</taxon>
        <taxon>Actinomadura</taxon>
    </lineage>
</organism>
<feature type="domain" description="Orc1-like AAA ATPase" evidence="1">
    <location>
        <begin position="18"/>
        <end position="209"/>
    </location>
</feature>
<keyword evidence="2" id="KW-0547">Nucleotide-binding</keyword>
<dbReference type="Proteomes" id="UP001501427">
    <property type="component" value="Unassembled WGS sequence"/>
</dbReference>
<gene>
    <name evidence="3" type="ORF">F4557_005676</name>
    <name evidence="2" type="ORF">GCM10009546_50670</name>
</gene>
<reference evidence="2 5" key="1">
    <citation type="journal article" date="2019" name="Int. J. Syst. Evol. Microbiol.">
        <title>The Global Catalogue of Microorganisms (GCM) 10K type strain sequencing project: providing services to taxonomists for standard genome sequencing and annotation.</title>
        <authorList>
            <consortium name="The Broad Institute Genomics Platform"/>
            <consortium name="The Broad Institute Genome Sequencing Center for Infectious Disease"/>
            <person name="Wu L."/>
            <person name="Ma J."/>
        </authorList>
    </citation>
    <scope>NUCLEOTIDE SEQUENCE [LARGE SCALE GENOMIC DNA]</scope>
    <source>
        <strain evidence="2 5">JCM 10667</strain>
    </source>
</reference>
<reference evidence="3 4" key="2">
    <citation type="submission" date="2020-08" db="EMBL/GenBank/DDBJ databases">
        <title>Sequencing the genomes of 1000 actinobacteria strains.</title>
        <authorList>
            <person name="Klenk H.-P."/>
        </authorList>
    </citation>
    <scope>NUCLEOTIDE SEQUENCE [LARGE SCALE GENOMIC DNA]</scope>
    <source>
        <strain evidence="3 4">DSM 44772</strain>
    </source>
</reference>
<proteinExistence type="predicted"/>
<dbReference type="Pfam" id="PF13191">
    <property type="entry name" value="AAA_16"/>
    <property type="match status" value="1"/>
</dbReference>
<evidence type="ECO:0000313" key="5">
    <source>
        <dbReference type="Proteomes" id="UP001501427"/>
    </source>
</evidence>
<evidence type="ECO:0000313" key="3">
    <source>
        <dbReference type="EMBL" id="MBB4777258.1"/>
    </source>
</evidence>
<evidence type="ECO:0000313" key="2">
    <source>
        <dbReference type="EMBL" id="GAA0582051.1"/>
    </source>
</evidence>
<keyword evidence="5" id="KW-1185">Reference proteome</keyword>
<dbReference type="InterPro" id="IPR027417">
    <property type="entry name" value="P-loop_NTPase"/>
</dbReference>
<dbReference type="Proteomes" id="UP000549343">
    <property type="component" value="Unassembled WGS sequence"/>
</dbReference>
<dbReference type="RefSeq" id="WP_184887583.1">
    <property type="nucleotide sequence ID" value="NZ_BAAAHD010000052.1"/>
</dbReference>
<dbReference type="GO" id="GO:0005524">
    <property type="term" value="F:ATP binding"/>
    <property type="evidence" value="ECO:0007669"/>
    <property type="project" value="UniProtKB-KW"/>
</dbReference>
<reference evidence="2" key="3">
    <citation type="submission" date="2023-12" db="EMBL/GenBank/DDBJ databases">
        <authorList>
            <person name="Sun Q."/>
            <person name="Inoue M."/>
        </authorList>
    </citation>
    <scope>NUCLEOTIDE SEQUENCE</scope>
    <source>
        <strain evidence="2">JCM 10667</strain>
    </source>
</reference>
<protein>
    <submittedName>
        <fullName evidence="2">ATP-binding protein</fullName>
    </submittedName>
</protein>
<evidence type="ECO:0000259" key="1">
    <source>
        <dbReference type="Pfam" id="PF13191"/>
    </source>
</evidence>
<name>A0A7W7IIC8_9ACTN</name>
<dbReference type="EMBL" id="JACHMV010000001">
    <property type="protein sequence ID" value="MBB4777258.1"/>
    <property type="molecule type" value="Genomic_DNA"/>
</dbReference>
<accession>A0A7W7IIC8</accession>
<dbReference type="EMBL" id="BAAAHD010000052">
    <property type="protein sequence ID" value="GAA0582051.1"/>
    <property type="molecule type" value="Genomic_DNA"/>
</dbReference>
<keyword evidence="2" id="KW-0067">ATP-binding</keyword>
<dbReference type="AlphaFoldDB" id="A0A7W7IIC8"/>
<dbReference type="InterPro" id="IPR041664">
    <property type="entry name" value="AAA_16"/>
</dbReference>